<dbReference type="Gene3D" id="3.40.800.20">
    <property type="entry name" value="Histone deacetylase domain"/>
    <property type="match status" value="1"/>
</dbReference>
<dbReference type="PRINTS" id="PR01270">
    <property type="entry name" value="HDASUPER"/>
</dbReference>
<dbReference type="PANTHER" id="PTHR10625:SF10">
    <property type="entry name" value="HISTONE DEACETYLASE HDAC1"/>
    <property type="match status" value="1"/>
</dbReference>
<dbReference type="InterPro" id="IPR000286">
    <property type="entry name" value="HDACs"/>
</dbReference>
<dbReference type="RefSeq" id="WP_074746174.1">
    <property type="nucleotide sequence ID" value="NZ_FOCT01000006.1"/>
</dbReference>
<accession>A0A1H8II94</accession>
<dbReference type="SUPFAM" id="SSF52768">
    <property type="entry name" value="Arginase/deacetylase"/>
    <property type="match status" value="1"/>
</dbReference>
<sequence>MRPASHTAFISHPDCLLHEMDFYHPESPARLKAIEKELSASGLMDKLRRYQAPLATIGQLERVHTQEHIARLQAAASRAASGGFVYLDPDTAMNRHSLGAAYRAAGAAVLAADLVIGGTVENAFCSIRPPGHHAERGYPMGFCLFNNIAVAVAHALETHALQRVAVVDFDVHHGNGTEDIFQHDPRVMMVSTFQHPFYPYSGIAGRSERMVNIPLPAGSNGKVFRKAVDEFWLPALERFEPQMLFVSAGFDAHADDELASLNLVEDDYAWVTEKIKEVARAYAGKRIVSVLEGGYELAALGRSVAAHIKVLMKP</sequence>
<proteinExistence type="inferred from homology"/>
<evidence type="ECO:0000313" key="3">
    <source>
        <dbReference type="EMBL" id="SEN67936.1"/>
    </source>
</evidence>
<dbReference type="Pfam" id="PF00850">
    <property type="entry name" value="Hist_deacetyl"/>
    <property type="match status" value="1"/>
</dbReference>
<dbReference type="InterPro" id="IPR023696">
    <property type="entry name" value="Ureohydrolase_dom_sf"/>
</dbReference>
<reference evidence="3 4" key="1">
    <citation type="submission" date="2016-10" db="EMBL/GenBank/DDBJ databases">
        <authorList>
            <person name="de Groot N.N."/>
        </authorList>
    </citation>
    <scope>NUCLEOTIDE SEQUENCE [LARGE SCALE GENOMIC DNA]</scope>
    <source>
        <strain evidence="3 4">Nl18</strain>
    </source>
</reference>
<comment type="similarity">
    <text evidence="1">Belongs to the histone deacetylase family.</text>
</comment>
<dbReference type="PANTHER" id="PTHR10625">
    <property type="entry name" value="HISTONE DEACETYLASE HDAC1-RELATED"/>
    <property type="match status" value="1"/>
</dbReference>
<protein>
    <submittedName>
        <fullName evidence="3">Acetoin utilization deacetylase AcuC</fullName>
    </submittedName>
</protein>
<evidence type="ECO:0000259" key="2">
    <source>
        <dbReference type="Pfam" id="PF00850"/>
    </source>
</evidence>
<evidence type="ECO:0000256" key="1">
    <source>
        <dbReference type="ARBA" id="ARBA00005947"/>
    </source>
</evidence>
<dbReference type="EMBL" id="FOCT01000006">
    <property type="protein sequence ID" value="SEN67936.1"/>
    <property type="molecule type" value="Genomic_DNA"/>
</dbReference>
<dbReference type="GO" id="GO:0040029">
    <property type="term" value="P:epigenetic regulation of gene expression"/>
    <property type="evidence" value="ECO:0007669"/>
    <property type="project" value="TreeGrafter"/>
</dbReference>
<gene>
    <name evidence="3" type="ORF">SAMN05216404_10679</name>
</gene>
<dbReference type="GO" id="GO:0004407">
    <property type="term" value="F:histone deacetylase activity"/>
    <property type="evidence" value="ECO:0007669"/>
    <property type="project" value="TreeGrafter"/>
</dbReference>
<dbReference type="AlphaFoldDB" id="A0A1H8II94"/>
<evidence type="ECO:0000313" key="4">
    <source>
        <dbReference type="Proteomes" id="UP000183898"/>
    </source>
</evidence>
<name>A0A1H8II94_9PROT</name>
<dbReference type="InterPro" id="IPR023801">
    <property type="entry name" value="His_deacetylse_dom"/>
</dbReference>
<organism evidence="3 4">
    <name type="scientific">Nitrosospira multiformis</name>
    <dbReference type="NCBI Taxonomy" id="1231"/>
    <lineage>
        <taxon>Bacteria</taxon>
        <taxon>Pseudomonadati</taxon>
        <taxon>Pseudomonadota</taxon>
        <taxon>Betaproteobacteria</taxon>
        <taxon>Nitrosomonadales</taxon>
        <taxon>Nitrosomonadaceae</taxon>
        <taxon>Nitrosospira</taxon>
    </lineage>
</organism>
<dbReference type="Proteomes" id="UP000183898">
    <property type="component" value="Unassembled WGS sequence"/>
</dbReference>
<dbReference type="CDD" id="cd11599">
    <property type="entry name" value="HDAC_classII_2"/>
    <property type="match status" value="1"/>
</dbReference>
<feature type="domain" description="Histone deacetylase" evidence="2">
    <location>
        <begin position="24"/>
        <end position="311"/>
    </location>
</feature>
<dbReference type="InterPro" id="IPR037138">
    <property type="entry name" value="His_deacetylse_dom_sf"/>
</dbReference>